<dbReference type="InterPro" id="IPR003754">
    <property type="entry name" value="4pyrrol_synth_uPrphyn_synth"/>
</dbReference>
<keyword evidence="12" id="KW-1185">Reference proteome</keyword>
<evidence type="ECO:0000256" key="4">
    <source>
        <dbReference type="ARBA" id="ARBA00023239"/>
    </source>
</evidence>
<evidence type="ECO:0000256" key="5">
    <source>
        <dbReference type="ARBA" id="ARBA00023244"/>
    </source>
</evidence>
<dbReference type="GO" id="GO:0006780">
    <property type="term" value="P:uroporphyrinogen III biosynthetic process"/>
    <property type="evidence" value="ECO:0007669"/>
    <property type="project" value="UniProtKB-UniRule"/>
</dbReference>
<dbReference type="InterPro" id="IPR036108">
    <property type="entry name" value="4pyrrol_syn_uPrphyn_synt_sf"/>
</dbReference>
<evidence type="ECO:0000256" key="1">
    <source>
        <dbReference type="ARBA" id="ARBA00004772"/>
    </source>
</evidence>
<evidence type="ECO:0000313" key="11">
    <source>
        <dbReference type="EMBL" id="SNQ30059.1"/>
    </source>
</evidence>
<name>A0A217EHS8_9GAMM</name>
<dbReference type="OrthoDB" id="9787650at2"/>
<evidence type="ECO:0000256" key="2">
    <source>
        <dbReference type="ARBA" id="ARBA00008133"/>
    </source>
</evidence>
<dbReference type="Proteomes" id="UP000243463">
    <property type="component" value="Unassembled WGS sequence"/>
</dbReference>
<dbReference type="Gene3D" id="3.40.50.10090">
    <property type="match status" value="2"/>
</dbReference>
<proteinExistence type="inferred from homology"/>
<evidence type="ECO:0000256" key="7">
    <source>
        <dbReference type="ARBA" id="ARBA00040167"/>
    </source>
</evidence>
<dbReference type="SUPFAM" id="SSF69618">
    <property type="entry name" value="HemD-like"/>
    <property type="match status" value="1"/>
</dbReference>
<protein>
    <recommendedName>
        <fullName evidence="7 9">Uroporphyrinogen-III synthase</fullName>
        <ecNumber evidence="3 9">4.2.1.75</ecNumber>
    </recommendedName>
</protein>
<evidence type="ECO:0000313" key="12">
    <source>
        <dbReference type="Proteomes" id="UP000243463"/>
    </source>
</evidence>
<dbReference type="InterPro" id="IPR039793">
    <property type="entry name" value="UROS/Hem4"/>
</dbReference>
<comment type="function">
    <text evidence="6 9">Catalyzes cyclization of the linear tetrapyrrole, hydroxymethylbilane, to the macrocyclic uroporphyrinogen III.</text>
</comment>
<dbReference type="EMBL" id="FZLN01000004">
    <property type="protein sequence ID" value="SNQ30059.1"/>
    <property type="molecule type" value="Genomic_DNA"/>
</dbReference>
<dbReference type="PANTHER" id="PTHR38042">
    <property type="entry name" value="UROPORPHYRINOGEN-III SYNTHASE, CHLOROPLASTIC"/>
    <property type="match status" value="1"/>
</dbReference>
<reference evidence="12" key="1">
    <citation type="submission" date="2017-06" db="EMBL/GenBank/DDBJ databases">
        <authorList>
            <person name="Varghese N."/>
            <person name="Submissions S."/>
        </authorList>
    </citation>
    <scope>NUCLEOTIDE SEQUENCE [LARGE SCALE GENOMIC DNA]</scope>
    <source>
        <strain evidence="12">ANC 5114</strain>
    </source>
</reference>
<comment type="pathway">
    <text evidence="1 9">Porphyrin-containing compound metabolism; protoporphyrin-IX biosynthesis; coproporphyrinogen-III from 5-aminolevulinate: step 3/4.</text>
</comment>
<evidence type="ECO:0000256" key="9">
    <source>
        <dbReference type="RuleBase" id="RU366031"/>
    </source>
</evidence>
<dbReference type="GO" id="GO:0006782">
    <property type="term" value="P:protoporphyrinogen IX biosynthetic process"/>
    <property type="evidence" value="ECO:0007669"/>
    <property type="project" value="UniProtKB-UniRule"/>
</dbReference>
<dbReference type="GO" id="GO:0004852">
    <property type="term" value="F:uroporphyrinogen-III synthase activity"/>
    <property type="evidence" value="ECO:0007669"/>
    <property type="project" value="UniProtKB-UniRule"/>
</dbReference>
<comment type="catalytic activity">
    <reaction evidence="8 9">
        <text>hydroxymethylbilane = uroporphyrinogen III + H2O</text>
        <dbReference type="Rhea" id="RHEA:18965"/>
        <dbReference type="ChEBI" id="CHEBI:15377"/>
        <dbReference type="ChEBI" id="CHEBI:57308"/>
        <dbReference type="ChEBI" id="CHEBI:57845"/>
        <dbReference type="EC" id="4.2.1.75"/>
    </reaction>
</comment>
<evidence type="ECO:0000256" key="3">
    <source>
        <dbReference type="ARBA" id="ARBA00013109"/>
    </source>
</evidence>
<dbReference type="UniPathway" id="UPA00251">
    <property type="reaction ID" value="UER00320"/>
</dbReference>
<feature type="domain" description="Tetrapyrrole biosynthesis uroporphyrinogen III synthase" evidence="10">
    <location>
        <begin position="14"/>
        <end position="220"/>
    </location>
</feature>
<dbReference type="RefSeq" id="WP_088824231.1">
    <property type="nucleotide sequence ID" value="NZ_FZLN01000004.1"/>
</dbReference>
<sequence length="255" mass="28563">MLFINTRPSDRAQQLTTKLKETGIQVLDLPLLELSTLPLDEALIKLFLSLPSAEVIVVVSPTAADIGLAYLKACHISLSLLSHIHWIAVGEKTAAVLKKAGLNPYVPEVETSEGMLDIPVLQQHATHHVAFWRGIGGRQFMMQHLASKGLQISNFLLYQRALPVSTQQKLLQNYAEIQMYQPNIYVCISSEASWLNWKSICHHHLSFIQDCYYVALGARLTTLLMAEVDPTHVYEIENLHATTISQVMVKGQKRV</sequence>
<keyword evidence="5 9" id="KW-0627">Porphyrin biosynthesis</keyword>
<gene>
    <name evidence="11" type="ORF">SAMN05444584_2039</name>
</gene>
<accession>A0A217EHS8</accession>
<dbReference type="EC" id="4.2.1.75" evidence="3 9"/>
<evidence type="ECO:0000256" key="6">
    <source>
        <dbReference type="ARBA" id="ARBA00037589"/>
    </source>
</evidence>
<keyword evidence="4 9" id="KW-0456">Lyase</keyword>
<evidence type="ECO:0000259" key="10">
    <source>
        <dbReference type="Pfam" id="PF02602"/>
    </source>
</evidence>
<dbReference type="CDD" id="cd06578">
    <property type="entry name" value="HemD"/>
    <property type="match status" value="1"/>
</dbReference>
<dbReference type="PANTHER" id="PTHR38042:SF1">
    <property type="entry name" value="UROPORPHYRINOGEN-III SYNTHASE, CHLOROPLASTIC"/>
    <property type="match status" value="1"/>
</dbReference>
<organism evidence="11 12">
    <name type="scientific">Acinetobacter apis</name>
    <dbReference type="NCBI Taxonomy" id="1229165"/>
    <lineage>
        <taxon>Bacteria</taxon>
        <taxon>Pseudomonadati</taxon>
        <taxon>Pseudomonadota</taxon>
        <taxon>Gammaproteobacteria</taxon>
        <taxon>Moraxellales</taxon>
        <taxon>Moraxellaceae</taxon>
        <taxon>Acinetobacter</taxon>
    </lineage>
</organism>
<dbReference type="AlphaFoldDB" id="A0A217EHS8"/>
<evidence type="ECO:0000256" key="8">
    <source>
        <dbReference type="ARBA" id="ARBA00048617"/>
    </source>
</evidence>
<comment type="similarity">
    <text evidence="2 9">Belongs to the uroporphyrinogen-III synthase family.</text>
</comment>
<dbReference type="Pfam" id="PF02602">
    <property type="entry name" value="HEM4"/>
    <property type="match status" value="1"/>
</dbReference>